<sequence length="384" mass="41486">MFLRRLGGWLPRPWGRRKSTRPDLPTPEPRRMDSSSENSGSDWDSAPETMGDLGSPKTQDSGAQRSSGAAPEPSREAQVEQLGYKRMDSLKWEKTASSTQESGRPEAGETIPKLGQDPVDSDGTGKRGGSPEEELSPSVAEAPVEKPGRRQKLLGWLRGDTVGGAGAPHQYLGDPEECLQISTNLTLHLLELLASALLGLCSRPLRAALDALGLRGPLGLWLHGLLSFLAALHGLHAVLSLLTAHPLHFACLFGLLQALVLAVSLREPSGDEETQARGCDQGVWCDPGSYPQWGGSKDEDSVGGMIQIVSTGTSGMGQKPQSMRAQSRLHTQESCSGCLCLWTVGASPLNSPAVVNFCFYIFPTFFLPPPLFKSKKKKKKKVWW</sequence>
<evidence type="ECO:0000256" key="1">
    <source>
        <dbReference type="SAM" id="MobiDB-lite"/>
    </source>
</evidence>
<dbReference type="Pfam" id="PF15576">
    <property type="entry name" value="DUF4661"/>
    <property type="match status" value="1"/>
</dbReference>
<reference evidence="2" key="3">
    <citation type="submission" date="2025-09" db="UniProtKB">
        <authorList>
            <consortium name="Ensembl"/>
        </authorList>
    </citation>
    <scope>IDENTIFICATION</scope>
    <source>
        <strain evidence="2">Hereford</strain>
    </source>
</reference>
<feature type="compositionally biased region" description="Polar residues" evidence="1">
    <location>
        <begin position="56"/>
        <end position="67"/>
    </location>
</feature>
<reference evidence="2" key="1">
    <citation type="submission" date="2018-03" db="EMBL/GenBank/DDBJ databases">
        <title>ARS-UCD1.2.</title>
        <authorList>
            <person name="Rosen B.D."/>
            <person name="Bickhart D.M."/>
            <person name="Koren S."/>
            <person name="Schnabel R.D."/>
            <person name="Hall R."/>
            <person name="Zimin A."/>
            <person name="Dreischer C."/>
            <person name="Schultheiss S."/>
            <person name="Schroeder S.G."/>
            <person name="Elsik C.G."/>
            <person name="Couldrey C."/>
            <person name="Liu G.E."/>
            <person name="Van Tassell C.P."/>
            <person name="Phillippy A.M."/>
            <person name="Smith T.P.L."/>
            <person name="Medrano J.F."/>
        </authorList>
    </citation>
    <scope>NUCLEOTIDE SEQUENCE [LARGE SCALE GENOMIC DNA]</scope>
    <source>
        <strain evidence="2">Hereford</strain>
    </source>
</reference>
<evidence type="ECO:0007829" key="4">
    <source>
        <dbReference type="PeptideAtlas" id="A0AAA9SWL7"/>
    </source>
</evidence>
<dbReference type="Ensembl" id="ENSBTAT00000123146.1">
    <property type="protein sequence ID" value="ENSBTAP00000088623.1"/>
    <property type="gene ID" value="ENSBTAG00000023628.5"/>
</dbReference>
<name>A0AAA9SWL7_BOVIN</name>
<dbReference type="AlphaFoldDB" id="A0AAA9SWL7"/>
<accession>A0AAA9SWL7</accession>
<dbReference type="PANTHER" id="PTHR14307">
    <property type="entry name" value="C6ORF47 FAMILY MEMBER"/>
    <property type="match status" value="1"/>
</dbReference>
<feature type="compositionally biased region" description="Basic and acidic residues" evidence="1">
    <location>
        <begin position="73"/>
        <end position="94"/>
    </location>
</feature>
<organism evidence="2 3">
    <name type="scientific">Bos taurus</name>
    <name type="common">Bovine</name>
    <dbReference type="NCBI Taxonomy" id="9913"/>
    <lineage>
        <taxon>Eukaryota</taxon>
        <taxon>Metazoa</taxon>
        <taxon>Chordata</taxon>
        <taxon>Craniata</taxon>
        <taxon>Vertebrata</taxon>
        <taxon>Euteleostomi</taxon>
        <taxon>Mammalia</taxon>
        <taxon>Eutheria</taxon>
        <taxon>Laurasiatheria</taxon>
        <taxon>Artiodactyla</taxon>
        <taxon>Ruminantia</taxon>
        <taxon>Pecora</taxon>
        <taxon>Bovidae</taxon>
        <taxon>Bovinae</taxon>
        <taxon>Bos</taxon>
    </lineage>
</organism>
<evidence type="ECO:0000313" key="2">
    <source>
        <dbReference type="Ensembl" id="ENSBTAP00000088623.1"/>
    </source>
</evidence>
<protein>
    <submittedName>
        <fullName evidence="2">Chromosome 23 C6orf47 homolog</fullName>
    </submittedName>
</protein>
<dbReference type="GeneTree" id="ENSGT00390000009270"/>
<reference evidence="2" key="2">
    <citation type="submission" date="2025-08" db="UniProtKB">
        <authorList>
            <consortium name="Ensembl"/>
        </authorList>
    </citation>
    <scope>IDENTIFICATION</scope>
    <source>
        <strain evidence="2">Hereford</strain>
    </source>
</reference>
<keyword evidence="4" id="KW-1267">Proteomics identification</keyword>
<feature type="compositionally biased region" description="Low complexity" evidence="1">
    <location>
        <begin position="35"/>
        <end position="44"/>
    </location>
</feature>
<dbReference type="Proteomes" id="UP000009136">
    <property type="component" value="Chromosome 23"/>
</dbReference>
<keyword evidence="3" id="KW-1185">Reference proteome</keyword>
<evidence type="ECO:0000313" key="3">
    <source>
        <dbReference type="Proteomes" id="UP000009136"/>
    </source>
</evidence>
<feature type="region of interest" description="Disordered" evidence="1">
    <location>
        <begin position="1"/>
        <end position="147"/>
    </location>
</feature>
<gene>
    <name evidence="2" type="primary">C23H6orf47</name>
</gene>
<dbReference type="PANTHER" id="PTHR14307:SF0">
    <property type="entry name" value="SI:CH73-25F10.6"/>
    <property type="match status" value="1"/>
</dbReference>
<dbReference type="InterPro" id="IPR029073">
    <property type="entry name" value="DUF4661"/>
</dbReference>
<proteinExistence type="evidence at protein level"/>